<reference evidence="1" key="1">
    <citation type="submission" date="2021-05" db="EMBL/GenBank/DDBJ databases">
        <authorList>
            <person name="Alioto T."/>
            <person name="Alioto T."/>
            <person name="Gomez Garrido J."/>
        </authorList>
    </citation>
    <scope>NUCLEOTIDE SEQUENCE</scope>
</reference>
<evidence type="ECO:0000313" key="1">
    <source>
        <dbReference type="EMBL" id="CAG6653434.1"/>
    </source>
</evidence>
<proteinExistence type="predicted"/>
<sequence>MLLQANFNSILIQSRKGKKSRKTTNFVQVLKYNIHQERSPSFSKTQSINRMLTFCYRPKEIFCWGKRTVYTIGGVFAIGTWWNSSKVVGNFFILFTTGT</sequence>
<dbReference type="AlphaFoldDB" id="A0A8D8WD15"/>
<dbReference type="EMBL" id="HBUF01173652">
    <property type="protein sequence ID" value="CAG6653434.1"/>
    <property type="molecule type" value="Transcribed_RNA"/>
</dbReference>
<organism evidence="1">
    <name type="scientific">Cacopsylla melanoneura</name>
    <dbReference type="NCBI Taxonomy" id="428564"/>
    <lineage>
        <taxon>Eukaryota</taxon>
        <taxon>Metazoa</taxon>
        <taxon>Ecdysozoa</taxon>
        <taxon>Arthropoda</taxon>
        <taxon>Hexapoda</taxon>
        <taxon>Insecta</taxon>
        <taxon>Pterygota</taxon>
        <taxon>Neoptera</taxon>
        <taxon>Paraneoptera</taxon>
        <taxon>Hemiptera</taxon>
        <taxon>Sternorrhyncha</taxon>
        <taxon>Psylloidea</taxon>
        <taxon>Psyllidae</taxon>
        <taxon>Psyllinae</taxon>
        <taxon>Cacopsylla</taxon>
    </lineage>
</organism>
<protein>
    <submittedName>
        <fullName evidence="1">Uncharacterized protein</fullName>
    </submittedName>
</protein>
<name>A0A8D8WD15_9HEMI</name>
<accession>A0A8D8WD15</accession>